<reference evidence="2" key="2">
    <citation type="journal article" date="2015" name="Gigascience">
        <title>Reconstructing a comprehensive transcriptome assembly of a white-pupal translocated strain of the pest fruit fly Bactrocera cucurbitae.</title>
        <authorList>
            <person name="Sim S.B."/>
            <person name="Calla B."/>
            <person name="Hall B."/>
            <person name="DeRego T."/>
            <person name="Geib S.M."/>
        </authorList>
    </citation>
    <scope>NUCLEOTIDE SEQUENCE</scope>
</reference>
<sequence length="160" mass="18095">TMVPRCKGDICYCVNGTHEAFFRGRKYCERDSTDPCPEYAVRLSPQICECKKGYRFLNDDRSVCVPEETVDPAEDEETANISTTTQRLNMTITTETTPTTTNIITTTRTQPDRSCESEILSNTLYIYVSIIVLVITALLLLYSCGFKLNASAEKCKKNYK</sequence>
<reference evidence="2" key="1">
    <citation type="submission" date="2014-11" db="EMBL/GenBank/DDBJ databases">
        <authorList>
            <person name="Geib S."/>
        </authorList>
    </citation>
    <scope>NUCLEOTIDE SEQUENCE</scope>
</reference>
<gene>
    <name evidence="2" type="primary">Proz</name>
    <name evidence="2" type="ORF">g.20894</name>
</gene>
<name>A0A0A1XL03_ZEUCU</name>
<accession>A0A0A1XL03</accession>
<feature type="transmembrane region" description="Helical" evidence="1">
    <location>
        <begin position="124"/>
        <end position="144"/>
    </location>
</feature>
<evidence type="ECO:0000256" key="1">
    <source>
        <dbReference type="SAM" id="Phobius"/>
    </source>
</evidence>
<dbReference type="AlphaFoldDB" id="A0A0A1XL03"/>
<keyword evidence="1" id="KW-0812">Transmembrane</keyword>
<evidence type="ECO:0000313" key="2">
    <source>
        <dbReference type="EMBL" id="JAD11570.1"/>
    </source>
</evidence>
<keyword evidence="1" id="KW-0472">Membrane</keyword>
<feature type="non-terminal residue" evidence="2">
    <location>
        <position position="1"/>
    </location>
</feature>
<protein>
    <submittedName>
        <fullName evidence="2">Vitamin K-dependent protein Z</fullName>
    </submittedName>
</protein>
<keyword evidence="1" id="KW-1133">Transmembrane helix</keyword>
<organism evidence="2">
    <name type="scientific">Zeugodacus cucurbitae</name>
    <name type="common">Melon fruit fly</name>
    <name type="synonym">Bactrocera cucurbitae</name>
    <dbReference type="NCBI Taxonomy" id="28588"/>
    <lineage>
        <taxon>Eukaryota</taxon>
        <taxon>Metazoa</taxon>
        <taxon>Ecdysozoa</taxon>
        <taxon>Arthropoda</taxon>
        <taxon>Hexapoda</taxon>
        <taxon>Insecta</taxon>
        <taxon>Pterygota</taxon>
        <taxon>Neoptera</taxon>
        <taxon>Endopterygota</taxon>
        <taxon>Diptera</taxon>
        <taxon>Brachycera</taxon>
        <taxon>Muscomorpha</taxon>
        <taxon>Tephritoidea</taxon>
        <taxon>Tephritidae</taxon>
        <taxon>Zeugodacus</taxon>
        <taxon>Zeugodacus</taxon>
    </lineage>
</organism>
<proteinExistence type="predicted"/>
<dbReference type="EMBL" id="GBXI01002722">
    <property type="protein sequence ID" value="JAD11570.1"/>
    <property type="molecule type" value="Transcribed_RNA"/>
</dbReference>